<evidence type="ECO:0000313" key="2">
    <source>
        <dbReference type="Proteomes" id="UP000655208"/>
    </source>
</evidence>
<organism evidence="1 2">
    <name type="scientific">Nakamurella endophytica</name>
    <dbReference type="NCBI Taxonomy" id="1748367"/>
    <lineage>
        <taxon>Bacteria</taxon>
        <taxon>Bacillati</taxon>
        <taxon>Actinomycetota</taxon>
        <taxon>Actinomycetes</taxon>
        <taxon>Nakamurellales</taxon>
        <taxon>Nakamurellaceae</taxon>
        <taxon>Nakamurella</taxon>
    </lineage>
</organism>
<evidence type="ECO:0000313" key="1">
    <source>
        <dbReference type="EMBL" id="GGL89554.1"/>
    </source>
</evidence>
<dbReference type="AlphaFoldDB" id="A0A917WAT7"/>
<sequence>MADRRLDLRCRWGLHDLQDFPDPNPESGGLEKQGYRACSRCPKVKDAKAYLPPYGLGAGYRR</sequence>
<dbReference type="EMBL" id="BMNA01000001">
    <property type="protein sequence ID" value="GGL89554.1"/>
    <property type="molecule type" value="Genomic_DNA"/>
</dbReference>
<dbReference type="RefSeq" id="WP_188939988.1">
    <property type="nucleotide sequence ID" value="NZ_BMNA01000001.1"/>
</dbReference>
<reference evidence="1" key="2">
    <citation type="submission" date="2020-09" db="EMBL/GenBank/DDBJ databases">
        <authorList>
            <person name="Sun Q."/>
            <person name="Zhou Y."/>
        </authorList>
    </citation>
    <scope>NUCLEOTIDE SEQUENCE</scope>
    <source>
        <strain evidence="1">CGMCC 4.7308</strain>
    </source>
</reference>
<keyword evidence="2" id="KW-1185">Reference proteome</keyword>
<dbReference type="Proteomes" id="UP000655208">
    <property type="component" value="Unassembled WGS sequence"/>
</dbReference>
<reference evidence="1" key="1">
    <citation type="journal article" date="2014" name="Int. J. Syst. Evol. Microbiol.">
        <title>Complete genome sequence of Corynebacterium casei LMG S-19264T (=DSM 44701T), isolated from a smear-ripened cheese.</title>
        <authorList>
            <consortium name="US DOE Joint Genome Institute (JGI-PGF)"/>
            <person name="Walter F."/>
            <person name="Albersmeier A."/>
            <person name="Kalinowski J."/>
            <person name="Ruckert C."/>
        </authorList>
    </citation>
    <scope>NUCLEOTIDE SEQUENCE</scope>
    <source>
        <strain evidence="1">CGMCC 4.7308</strain>
    </source>
</reference>
<name>A0A917WAT7_9ACTN</name>
<gene>
    <name evidence="1" type="ORF">GCM10011594_06470</name>
</gene>
<comment type="caution">
    <text evidence="1">The sequence shown here is derived from an EMBL/GenBank/DDBJ whole genome shotgun (WGS) entry which is preliminary data.</text>
</comment>
<accession>A0A917WAT7</accession>
<proteinExistence type="predicted"/>
<protein>
    <submittedName>
        <fullName evidence="1">Uncharacterized protein</fullName>
    </submittedName>
</protein>